<accession>A0A372IQN3</accession>
<dbReference type="OrthoDB" id="122786at2"/>
<comment type="caution">
    <text evidence="1">The sequence shown here is derived from an EMBL/GenBank/DDBJ whole genome shotgun (WGS) entry which is preliminary data.</text>
</comment>
<protein>
    <submittedName>
        <fullName evidence="1">Uncharacterized protein</fullName>
    </submittedName>
</protein>
<evidence type="ECO:0000313" key="1">
    <source>
        <dbReference type="EMBL" id="RFU17089.1"/>
    </source>
</evidence>
<keyword evidence="2" id="KW-1185">Reference proteome</keyword>
<evidence type="ECO:0000313" key="2">
    <source>
        <dbReference type="Proteomes" id="UP000264702"/>
    </source>
</evidence>
<reference evidence="1 2" key="1">
    <citation type="submission" date="2018-08" db="EMBL/GenBank/DDBJ databases">
        <title>Acidipila sp. 4G-K13, an acidobacterium isolated from forest soil.</title>
        <authorList>
            <person name="Gao Z.-H."/>
            <person name="Qiu L.-H."/>
        </authorList>
    </citation>
    <scope>NUCLEOTIDE SEQUENCE [LARGE SCALE GENOMIC DNA]</scope>
    <source>
        <strain evidence="1 2">4G-K13</strain>
    </source>
</reference>
<dbReference type="Proteomes" id="UP000264702">
    <property type="component" value="Unassembled WGS sequence"/>
</dbReference>
<name>A0A372IQN3_9BACT</name>
<dbReference type="AlphaFoldDB" id="A0A372IQN3"/>
<sequence>MNVIREVLGFIFEIFFGCRHDHLSRPFTLQQQSYKVCLDCGKQLWYSPDTMRLLSARQVRRMQAIDAGEVKVIPAAAMPAANGPQLVPVSSRRPDSAA</sequence>
<dbReference type="EMBL" id="QVQT01000003">
    <property type="protein sequence ID" value="RFU17089.1"/>
    <property type="molecule type" value="Genomic_DNA"/>
</dbReference>
<organism evidence="1 2">
    <name type="scientific">Paracidobacterium acidisoli</name>
    <dbReference type="NCBI Taxonomy" id="2303751"/>
    <lineage>
        <taxon>Bacteria</taxon>
        <taxon>Pseudomonadati</taxon>
        <taxon>Acidobacteriota</taxon>
        <taxon>Terriglobia</taxon>
        <taxon>Terriglobales</taxon>
        <taxon>Acidobacteriaceae</taxon>
        <taxon>Paracidobacterium</taxon>
    </lineage>
</organism>
<gene>
    <name evidence="1" type="ORF">D0Y96_10345</name>
</gene>
<proteinExistence type="predicted"/>
<dbReference type="RefSeq" id="WP_117299376.1">
    <property type="nucleotide sequence ID" value="NZ_QVQT02000003.1"/>
</dbReference>